<dbReference type="EMBL" id="QJNU01001565">
    <property type="protein sequence ID" value="RYO75312.1"/>
    <property type="molecule type" value="Genomic_DNA"/>
</dbReference>
<dbReference type="Proteomes" id="UP000293360">
    <property type="component" value="Unassembled WGS sequence"/>
</dbReference>
<gene>
    <name evidence="1" type="ORF">DL764_010482</name>
</gene>
<evidence type="ECO:0000313" key="2">
    <source>
        <dbReference type="Proteomes" id="UP000293360"/>
    </source>
</evidence>
<keyword evidence="2" id="KW-1185">Reference proteome</keyword>
<sequence>MRAARQIATSFPLVELFQGGKLYSPLANLGIVVGDPMQFCAAFLWDLAHNKAPETAEGLKEWRFEQQKMAKQSEWKH</sequence>
<dbReference type="OrthoDB" id="4606451at2759"/>
<reference evidence="1 2" key="1">
    <citation type="submission" date="2018-06" db="EMBL/GenBank/DDBJ databases">
        <title>Complete Genomes of Monosporascus.</title>
        <authorList>
            <person name="Robinson A.J."/>
            <person name="Natvig D.O."/>
        </authorList>
    </citation>
    <scope>NUCLEOTIDE SEQUENCE [LARGE SCALE GENOMIC DNA]</scope>
    <source>
        <strain evidence="1 2">CBS 110550</strain>
    </source>
</reference>
<protein>
    <submittedName>
        <fullName evidence="1">Uncharacterized protein</fullName>
    </submittedName>
</protein>
<accession>A0A4Q4SV46</accession>
<evidence type="ECO:0000313" key="1">
    <source>
        <dbReference type="EMBL" id="RYO75312.1"/>
    </source>
</evidence>
<organism evidence="1 2">
    <name type="scientific">Monosporascus ibericus</name>
    <dbReference type="NCBI Taxonomy" id="155417"/>
    <lineage>
        <taxon>Eukaryota</taxon>
        <taxon>Fungi</taxon>
        <taxon>Dikarya</taxon>
        <taxon>Ascomycota</taxon>
        <taxon>Pezizomycotina</taxon>
        <taxon>Sordariomycetes</taxon>
        <taxon>Xylariomycetidae</taxon>
        <taxon>Xylariales</taxon>
        <taxon>Xylariales incertae sedis</taxon>
        <taxon>Monosporascus</taxon>
    </lineage>
</organism>
<name>A0A4Q4SV46_9PEZI</name>
<proteinExistence type="predicted"/>
<dbReference type="AlphaFoldDB" id="A0A4Q4SV46"/>
<comment type="caution">
    <text evidence="1">The sequence shown here is derived from an EMBL/GenBank/DDBJ whole genome shotgun (WGS) entry which is preliminary data.</text>
</comment>